<keyword evidence="1" id="KW-0732">Signal</keyword>
<dbReference type="AlphaFoldDB" id="A0A939TQ55"/>
<dbReference type="InterPro" id="IPR050491">
    <property type="entry name" value="AmpC-like"/>
</dbReference>
<organism evidence="3 4">
    <name type="scientific">Microbacterium stercoris</name>
    <dbReference type="NCBI Taxonomy" id="2820289"/>
    <lineage>
        <taxon>Bacteria</taxon>
        <taxon>Bacillati</taxon>
        <taxon>Actinomycetota</taxon>
        <taxon>Actinomycetes</taxon>
        <taxon>Micrococcales</taxon>
        <taxon>Microbacteriaceae</taxon>
        <taxon>Microbacterium</taxon>
    </lineage>
</organism>
<reference evidence="3" key="1">
    <citation type="submission" date="2021-03" db="EMBL/GenBank/DDBJ databases">
        <title>Microbacterium sp. nov., a novel actinobacterium isolated from cow dung.</title>
        <authorList>
            <person name="Zhang L."/>
        </authorList>
    </citation>
    <scope>NUCLEOTIDE SEQUENCE</scope>
    <source>
        <strain evidence="3">NEAU-LLB</strain>
    </source>
</reference>
<dbReference type="PROSITE" id="PS51257">
    <property type="entry name" value="PROKAR_LIPOPROTEIN"/>
    <property type="match status" value="1"/>
</dbReference>
<feature type="domain" description="Beta-lactamase-related" evidence="2">
    <location>
        <begin position="53"/>
        <end position="382"/>
    </location>
</feature>
<evidence type="ECO:0000313" key="3">
    <source>
        <dbReference type="EMBL" id="MBO3662791.1"/>
    </source>
</evidence>
<comment type="caution">
    <text evidence="3">The sequence shown here is derived from an EMBL/GenBank/DDBJ whole genome shotgun (WGS) entry which is preliminary data.</text>
</comment>
<dbReference type="Gene3D" id="3.40.710.10">
    <property type="entry name" value="DD-peptidase/beta-lactamase superfamily"/>
    <property type="match status" value="1"/>
</dbReference>
<sequence length="427" mass="44040">MRVNSRLRRVVSSIAGAAAIALIASGCTAEGDAQAAQPSQVTGDLPADTVAALQAAVDQGMAATGASGAIVGVWAPWAGAWVAGIGETGPGSGEPVTTDMAFRITTMTRPMTCDALYGLVAENVVELDDPVSKWVQSSPDLENVTLKQLCDNTSGLARSRDAVMPNVFRTPERVWNWRELAATGLGRPRTEPGTAVTDSDTGYILLGLALQNATGQTPAELIRRYATSPLGLQHTSLPGGEAAAPGDPALRGWHSSNADREAACAAPSEMTKLSASIGATDAGAVSTVTELGIYAEALAEKVKGDDGKLTERWAAARPVNPEADSWYQYAGGTYIAGSMIGQQGSLPGYLSSAWSDVDSGLTVAVVLNNSAASDALVSYLARELAAIASKAPARSGEKGPESGLPWTAEDYHARVAEKAVCPIDSAE</sequence>
<proteinExistence type="predicted"/>
<name>A0A939TQ55_9MICO</name>
<feature type="signal peptide" evidence="1">
    <location>
        <begin position="1"/>
        <end position="29"/>
    </location>
</feature>
<evidence type="ECO:0000259" key="2">
    <source>
        <dbReference type="Pfam" id="PF00144"/>
    </source>
</evidence>
<evidence type="ECO:0000313" key="4">
    <source>
        <dbReference type="Proteomes" id="UP000680132"/>
    </source>
</evidence>
<dbReference type="EMBL" id="JAGFOA010000002">
    <property type="protein sequence ID" value="MBO3662791.1"/>
    <property type="molecule type" value="Genomic_DNA"/>
</dbReference>
<dbReference type="Pfam" id="PF00144">
    <property type="entry name" value="Beta-lactamase"/>
    <property type="match status" value="1"/>
</dbReference>
<gene>
    <name evidence="3" type="ORF">J5V96_04600</name>
</gene>
<protein>
    <submittedName>
        <fullName evidence="3">Beta-lactamase family protein</fullName>
    </submittedName>
</protein>
<dbReference type="PANTHER" id="PTHR46825">
    <property type="entry name" value="D-ALANYL-D-ALANINE-CARBOXYPEPTIDASE/ENDOPEPTIDASE AMPH"/>
    <property type="match status" value="1"/>
</dbReference>
<dbReference type="InterPro" id="IPR012338">
    <property type="entry name" value="Beta-lactam/transpept-like"/>
</dbReference>
<dbReference type="SUPFAM" id="SSF56601">
    <property type="entry name" value="beta-lactamase/transpeptidase-like"/>
    <property type="match status" value="1"/>
</dbReference>
<dbReference type="InterPro" id="IPR001466">
    <property type="entry name" value="Beta-lactam-related"/>
</dbReference>
<evidence type="ECO:0000256" key="1">
    <source>
        <dbReference type="SAM" id="SignalP"/>
    </source>
</evidence>
<keyword evidence="4" id="KW-1185">Reference proteome</keyword>
<dbReference type="RefSeq" id="WP_208500941.1">
    <property type="nucleotide sequence ID" value="NZ_JAGFOA010000002.1"/>
</dbReference>
<accession>A0A939TQ55</accession>
<dbReference type="PANTHER" id="PTHR46825:SF7">
    <property type="entry name" value="D-ALANYL-D-ALANINE CARBOXYPEPTIDASE"/>
    <property type="match status" value="1"/>
</dbReference>
<feature type="chain" id="PRO_5038603007" evidence="1">
    <location>
        <begin position="30"/>
        <end position="427"/>
    </location>
</feature>
<dbReference type="Proteomes" id="UP000680132">
    <property type="component" value="Unassembled WGS sequence"/>
</dbReference>